<comment type="caution">
    <text evidence="2">The sequence shown here is derived from an EMBL/GenBank/DDBJ whole genome shotgun (WGS) entry which is preliminary data.</text>
</comment>
<dbReference type="EMBL" id="BMGH01000001">
    <property type="protein sequence ID" value="GGD13114.1"/>
    <property type="molecule type" value="Genomic_DNA"/>
</dbReference>
<name>A0A8J2Y7D1_9PROT</name>
<reference evidence="2" key="2">
    <citation type="submission" date="2020-09" db="EMBL/GenBank/DDBJ databases">
        <authorList>
            <person name="Sun Q."/>
            <person name="Zhou Y."/>
        </authorList>
    </citation>
    <scope>NUCLEOTIDE SEQUENCE</scope>
    <source>
        <strain evidence="2">CGMCC 1.12921</strain>
    </source>
</reference>
<reference evidence="2" key="1">
    <citation type="journal article" date="2014" name="Int. J. Syst. Evol. Microbiol.">
        <title>Complete genome sequence of Corynebacterium casei LMG S-19264T (=DSM 44701T), isolated from a smear-ripened cheese.</title>
        <authorList>
            <consortium name="US DOE Joint Genome Institute (JGI-PGF)"/>
            <person name="Walter F."/>
            <person name="Albersmeier A."/>
            <person name="Kalinowski J."/>
            <person name="Ruckert C."/>
        </authorList>
    </citation>
    <scope>NUCLEOTIDE SEQUENCE</scope>
    <source>
        <strain evidence="2">CGMCC 1.12921</strain>
    </source>
</reference>
<evidence type="ECO:0000259" key="1">
    <source>
        <dbReference type="Pfam" id="PF12728"/>
    </source>
</evidence>
<organism evidence="2 3">
    <name type="scientific">Aquisalinus flavus</name>
    <dbReference type="NCBI Taxonomy" id="1526572"/>
    <lineage>
        <taxon>Bacteria</taxon>
        <taxon>Pseudomonadati</taxon>
        <taxon>Pseudomonadota</taxon>
        <taxon>Alphaproteobacteria</taxon>
        <taxon>Parvularculales</taxon>
        <taxon>Parvularculaceae</taxon>
        <taxon>Aquisalinus</taxon>
    </lineage>
</organism>
<dbReference type="AlphaFoldDB" id="A0A8J2Y7D1"/>
<dbReference type="Pfam" id="PF12728">
    <property type="entry name" value="HTH_17"/>
    <property type="match status" value="1"/>
</dbReference>
<dbReference type="InterPro" id="IPR041657">
    <property type="entry name" value="HTH_17"/>
</dbReference>
<keyword evidence="3" id="KW-1185">Reference proteome</keyword>
<protein>
    <recommendedName>
        <fullName evidence="1">Helix-turn-helix domain-containing protein</fullName>
    </recommendedName>
</protein>
<dbReference type="InterPro" id="IPR010093">
    <property type="entry name" value="SinI_DNA-bd"/>
</dbReference>
<evidence type="ECO:0000313" key="2">
    <source>
        <dbReference type="EMBL" id="GGD13114.1"/>
    </source>
</evidence>
<proteinExistence type="predicted"/>
<dbReference type="GO" id="GO:0003677">
    <property type="term" value="F:DNA binding"/>
    <property type="evidence" value="ECO:0007669"/>
    <property type="project" value="InterPro"/>
</dbReference>
<dbReference type="RefSeq" id="WP_188158338.1">
    <property type="nucleotide sequence ID" value="NZ_BMGH01000001.1"/>
</dbReference>
<gene>
    <name evidence="2" type="ORF">GCM10011342_22410</name>
</gene>
<sequence>MARRLNGRSFSIHRAYTVSEIADKLQVHRQTVLRWIRAGELLPVDGSRPILVEGETLKAYLKARQPKRHKCAPDEWFCMKCRTPRKAAFGECEILTGNRASCNIRALCEDCATLMHKRFSLARLPALATAFTVSAPQHLKHLMDSIHPCLNVHYREDGKTCPNHPPSHRQKTPV</sequence>
<accession>A0A8J2Y7D1</accession>
<dbReference type="Proteomes" id="UP000613582">
    <property type="component" value="Unassembled WGS sequence"/>
</dbReference>
<dbReference type="SUPFAM" id="SSF46955">
    <property type="entry name" value="Putative DNA-binding domain"/>
    <property type="match status" value="1"/>
</dbReference>
<dbReference type="InterPro" id="IPR009061">
    <property type="entry name" value="DNA-bd_dom_put_sf"/>
</dbReference>
<feature type="domain" description="Helix-turn-helix" evidence="1">
    <location>
        <begin position="16"/>
        <end position="64"/>
    </location>
</feature>
<dbReference type="NCBIfam" id="TIGR01764">
    <property type="entry name" value="excise"/>
    <property type="match status" value="1"/>
</dbReference>
<evidence type="ECO:0000313" key="3">
    <source>
        <dbReference type="Proteomes" id="UP000613582"/>
    </source>
</evidence>